<proteinExistence type="predicted"/>
<evidence type="ECO:0000313" key="1">
    <source>
        <dbReference type="EMBL" id="GAA2358548.1"/>
    </source>
</evidence>
<dbReference type="Proteomes" id="UP001501444">
    <property type="component" value="Unassembled WGS sequence"/>
</dbReference>
<organism evidence="1 2">
    <name type="scientific">Dactylosporangium salmoneum</name>
    <dbReference type="NCBI Taxonomy" id="53361"/>
    <lineage>
        <taxon>Bacteria</taxon>
        <taxon>Bacillati</taxon>
        <taxon>Actinomycetota</taxon>
        <taxon>Actinomycetes</taxon>
        <taxon>Micromonosporales</taxon>
        <taxon>Micromonosporaceae</taxon>
        <taxon>Dactylosporangium</taxon>
    </lineage>
</organism>
<comment type="caution">
    <text evidence="1">The sequence shown here is derived from an EMBL/GenBank/DDBJ whole genome shotgun (WGS) entry which is preliminary data.</text>
</comment>
<reference evidence="2" key="1">
    <citation type="journal article" date="2019" name="Int. J. Syst. Evol. Microbiol.">
        <title>The Global Catalogue of Microorganisms (GCM) 10K type strain sequencing project: providing services to taxonomists for standard genome sequencing and annotation.</title>
        <authorList>
            <consortium name="The Broad Institute Genomics Platform"/>
            <consortium name="The Broad Institute Genome Sequencing Center for Infectious Disease"/>
            <person name="Wu L."/>
            <person name="Ma J."/>
        </authorList>
    </citation>
    <scope>NUCLEOTIDE SEQUENCE [LARGE SCALE GENOMIC DNA]</scope>
    <source>
        <strain evidence="2">JCM 3272</strain>
    </source>
</reference>
<name>A0ABP5TQU2_9ACTN</name>
<accession>A0ABP5TQU2</accession>
<evidence type="ECO:0000313" key="2">
    <source>
        <dbReference type="Proteomes" id="UP001501444"/>
    </source>
</evidence>
<dbReference type="EMBL" id="BAAARV010000046">
    <property type="protein sequence ID" value="GAA2358548.1"/>
    <property type="molecule type" value="Genomic_DNA"/>
</dbReference>
<sequence>MLELSGSRLQDVHYFEVLAAWRLCVTAYRAGRMLQRLGVLAEGDEPLKPENPNRILLDQLVAQACRCSTCLP</sequence>
<protein>
    <submittedName>
        <fullName evidence="1">Uncharacterized protein</fullName>
    </submittedName>
</protein>
<keyword evidence="2" id="KW-1185">Reference proteome</keyword>
<gene>
    <name evidence="1" type="ORF">GCM10010170_052320</name>
</gene>